<feature type="region of interest" description="Disordered" evidence="3">
    <location>
        <begin position="503"/>
        <end position="558"/>
    </location>
</feature>
<dbReference type="GO" id="GO:0005634">
    <property type="term" value="C:nucleus"/>
    <property type="evidence" value="ECO:0007669"/>
    <property type="project" value="UniProtKB-SubCell"/>
</dbReference>
<sequence>MAETNLAKLFSDGVSNIETKRCDNLFKDLDSRALTSAEEDIIAQRVALQRRMLEEYEKREKARKVKELRAICPDLSEEEALCALKLHKDREEDAAAALTSGMAFKRKVQSMCGRQLPMPVPTQANTARPGSAPQGRQVVGAVSARPVGDFLNKIGEGIFVGTFRGRGWEHYTERMALMQHTLSPPKMRISAPAANVGRPRTRSRDKLCRPEPLPPSQKSQAPSPRQALGAANTSPPLQQLTRVSEATTGLAPEMPAGPVSPQPCSLTSHAKSGLDKQGSASTAGDNTMAIDGALIEDSRGHAEGAGAASPPAKAQEPSLAPAQQQEEQLLCQDVELEPAQDEEAPEGSRAAAAESSLGTGAAPDKHPLSSTSPQEAHEALSAPCSQQKSRASPAIGAEGEHWQAALAVPKGQRGKRTMRKRATSHSWASEDAADSPATATNAGAPHAAQQPGTAAGEEPQIDQLDNDEAIARALAGEAEGGRLKRQRRQKSFAVGHVAGCTAGTVVQHSPSQAGPSSGGKSPPRRSMRAVPASKPEAQSVQVPAEAPKKRRGRPPRSSIANHVRAAAAAAALVNKPRLGRVKRCSSKQVDIVSLGALRLDPGWHNAGYIFPDGFTTSTVFRSSVQLDQLCMHTCCIVGEGGAHWPAPTFRVLASDRPDEPLDGKSPTGAWNAALSRINAEIEARRQAGEPLPPPPKTAIAGPEYFGLTHPDVILRIESLDPEHLCYIYWNGKQDRLTYGQVYGISPERKGSGAYLPPRTFAAPSGGAARRRRGRISAEELAERNGEEPEEAYAGSRWSGVERAERARRRHGEEAAPQDDDNPCPSMIDPITLEPVVTPAISPYGHVMGIATWNAVLAEQGKCPFTQQPLRRDQIVALTKNNLERYRERIILQ</sequence>
<feature type="domain" description="U-box" evidence="4">
    <location>
        <begin position="825"/>
        <end position="885"/>
    </location>
</feature>
<gene>
    <name evidence="5" type="ORF">CVIRNUC_010942</name>
</gene>
<dbReference type="GO" id="GO:0140993">
    <property type="term" value="F:histone modifying activity"/>
    <property type="evidence" value="ECO:0007669"/>
    <property type="project" value="UniProtKB-ARBA"/>
</dbReference>
<feature type="compositionally biased region" description="Acidic residues" evidence="3">
    <location>
        <begin position="334"/>
        <end position="345"/>
    </location>
</feature>
<evidence type="ECO:0000256" key="2">
    <source>
        <dbReference type="ARBA" id="ARBA00023242"/>
    </source>
</evidence>
<dbReference type="Pfam" id="PF05964">
    <property type="entry name" value="FYRN"/>
    <property type="match status" value="1"/>
</dbReference>
<evidence type="ECO:0000313" key="6">
    <source>
        <dbReference type="Proteomes" id="UP001314263"/>
    </source>
</evidence>
<feature type="region of interest" description="Disordered" evidence="3">
    <location>
        <begin position="250"/>
        <end position="285"/>
    </location>
</feature>
<dbReference type="GO" id="GO:0016567">
    <property type="term" value="P:protein ubiquitination"/>
    <property type="evidence" value="ECO:0007669"/>
    <property type="project" value="InterPro"/>
</dbReference>
<reference evidence="5 6" key="1">
    <citation type="submission" date="2023-10" db="EMBL/GenBank/DDBJ databases">
        <authorList>
            <person name="Maclean D."/>
            <person name="Macfadyen A."/>
        </authorList>
    </citation>
    <scope>NUCLEOTIDE SEQUENCE [LARGE SCALE GENOMIC DNA]</scope>
</reference>
<feature type="compositionally biased region" description="Basic and acidic residues" evidence="3">
    <location>
        <begin position="775"/>
        <end position="786"/>
    </location>
</feature>
<name>A0AAV1IMN3_9CHLO</name>
<protein>
    <recommendedName>
        <fullName evidence="4">U-box domain-containing protein</fullName>
    </recommendedName>
</protein>
<dbReference type="AlphaFoldDB" id="A0AAV1IMN3"/>
<feature type="region of interest" description="Disordered" evidence="3">
    <location>
        <begin position="301"/>
        <end position="488"/>
    </location>
</feature>
<evidence type="ECO:0000256" key="3">
    <source>
        <dbReference type="SAM" id="MobiDB-lite"/>
    </source>
</evidence>
<evidence type="ECO:0000256" key="1">
    <source>
        <dbReference type="ARBA" id="ARBA00004123"/>
    </source>
</evidence>
<dbReference type="EMBL" id="CAUYUE010000018">
    <property type="protein sequence ID" value="CAK0787720.1"/>
    <property type="molecule type" value="Genomic_DNA"/>
</dbReference>
<accession>A0AAV1IMN3</accession>
<feature type="compositionally biased region" description="Low complexity" evidence="3">
    <location>
        <begin position="509"/>
        <end position="521"/>
    </location>
</feature>
<dbReference type="Gene3D" id="3.30.40.10">
    <property type="entry name" value="Zinc/RING finger domain, C3HC4 (zinc finger)"/>
    <property type="match status" value="1"/>
</dbReference>
<feature type="region of interest" description="Disordered" evidence="3">
    <location>
        <begin position="182"/>
        <end position="238"/>
    </location>
</feature>
<dbReference type="Pfam" id="PF05965">
    <property type="entry name" value="FYRC"/>
    <property type="match status" value="1"/>
</dbReference>
<dbReference type="PROSITE" id="PS51542">
    <property type="entry name" value="FYRN"/>
    <property type="match status" value="1"/>
</dbReference>
<keyword evidence="2" id="KW-0539">Nucleus</keyword>
<feature type="compositionally biased region" description="Low complexity" evidence="3">
    <location>
        <begin position="436"/>
        <end position="448"/>
    </location>
</feature>
<feature type="compositionally biased region" description="Basic residues" evidence="3">
    <location>
        <begin position="412"/>
        <end position="423"/>
    </location>
</feature>
<evidence type="ECO:0000259" key="4">
    <source>
        <dbReference type="SMART" id="SM00504"/>
    </source>
</evidence>
<dbReference type="Proteomes" id="UP001314263">
    <property type="component" value="Unassembled WGS sequence"/>
</dbReference>
<proteinExistence type="predicted"/>
<feature type="region of interest" description="Disordered" evidence="3">
    <location>
        <begin position="753"/>
        <end position="827"/>
    </location>
</feature>
<organism evidence="5 6">
    <name type="scientific">Coccomyxa viridis</name>
    <dbReference type="NCBI Taxonomy" id="1274662"/>
    <lineage>
        <taxon>Eukaryota</taxon>
        <taxon>Viridiplantae</taxon>
        <taxon>Chlorophyta</taxon>
        <taxon>core chlorophytes</taxon>
        <taxon>Trebouxiophyceae</taxon>
        <taxon>Trebouxiophyceae incertae sedis</taxon>
        <taxon>Coccomyxaceae</taxon>
        <taxon>Coccomyxa</taxon>
    </lineage>
</organism>
<dbReference type="SMART" id="SM00504">
    <property type="entry name" value="Ubox"/>
    <property type="match status" value="1"/>
</dbReference>
<dbReference type="InterPro" id="IPR013083">
    <property type="entry name" value="Znf_RING/FYVE/PHD"/>
</dbReference>
<dbReference type="SUPFAM" id="SSF57850">
    <property type="entry name" value="RING/U-box"/>
    <property type="match status" value="1"/>
</dbReference>
<dbReference type="Gene3D" id="3.30.160.360">
    <property type="match status" value="1"/>
</dbReference>
<comment type="caution">
    <text evidence="5">The sequence shown here is derived from an EMBL/GenBank/DDBJ whole genome shotgun (WGS) entry which is preliminary data.</text>
</comment>
<evidence type="ECO:0000313" key="5">
    <source>
        <dbReference type="EMBL" id="CAK0787720.1"/>
    </source>
</evidence>
<dbReference type="InterPro" id="IPR003888">
    <property type="entry name" value="FYrich_N"/>
</dbReference>
<dbReference type="GO" id="GO:0004842">
    <property type="term" value="F:ubiquitin-protein transferase activity"/>
    <property type="evidence" value="ECO:0007669"/>
    <property type="project" value="InterPro"/>
</dbReference>
<comment type="subcellular location">
    <subcellularLocation>
        <location evidence="1">Nucleus</location>
    </subcellularLocation>
</comment>
<dbReference type="PROSITE" id="PS51543">
    <property type="entry name" value="FYRC"/>
    <property type="match status" value="1"/>
</dbReference>
<keyword evidence="6" id="KW-1185">Reference proteome</keyword>
<dbReference type="InterPro" id="IPR003889">
    <property type="entry name" value="FYrich_C"/>
</dbReference>
<feature type="compositionally biased region" description="Low complexity" evidence="3">
    <location>
        <begin position="314"/>
        <end position="332"/>
    </location>
</feature>
<dbReference type="SMART" id="SM00542">
    <property type="entry name" value="FYRC"/>
    <property type="match status" value="1"/>
</dbReference>
<dbReference type="InterPro" id="IPR003613">
    <property type="entry name" value="Ubox_domain"/>
</dbReference>